<accession>A0A437J8E6</accession>
<evidence type="ECO:0000313" key="1">
    <source>
        <dbReference type="EMBL" id="RVT41735.1"/>
    </source>
</evidence>
<protein>
    <submittedName>
        <fullName evidence="1">Uncharacterized protein</fullName>
    </submittedName>
</protein>
<dbReference type="InterPro" id="IPR010985">
    <property type="entry name" value="Ribbon_hlx_hlx"/>
</dbReference>
<dbReference type="SUPFAM" id="SSF47598">
    <property type="entry name" value="Ribbon-helix-helix"/>
    <property type="match status" value="1"/>
</dbReference>
<dbReference type="AlphaFoldDB" id="A0A437J8E6"/>
<name>A0A437J8E6_9SPHN</name>
<reference evidence="1 2" key="1">
    <citation type="submission" date="2019-01" db="EMBL/GenBank/DDBJ databases">
        <authorList>
            <person name="Chen W.-M."/>
        </authorList>
    </citation>
    <scope>NUCLEOTIDE SEQUENCE [LARGE SCALE GENOMIC DNA]</scope>
    <source>
        <strain evidence="1 2">TLA-22</strain>
    </source>
</reference>
<dbReference type="OrthoDB" id="7473440at2"/>
<dbReference type="RefSeq" id="WP_127689692.1">
    <property type="nucleotide sequence ID" value="NZ_RZUL01000002.1"/>
</dbReference>
<comment type="caution">
    <text evidence="1">The sequence shown here is derived from an EMBL/GenBank/DDBJ whole genome shotgun (WGS) entry which is preliminary data.</text>
</comment>
<dbReference type="EMBL" id="RZUL01000002">
    <property type="protein sequence ID" value="RVT41735.1"/>
    <property type="molecule type" value="Genomic_DNA"/>
</dbReference>
<dbReference type="GO" id="GO:0006355">
    <property type="term" value="P:regulation of DNA-templated transcription"/>
    <property type="evidence" value="ECO:0007669"/>
    <property type="project" value="InterPro"/>
</dbReference>
<proteinExistence type="predicted"/>
<gene>
    <name evidence="1" type="ORF">ENE74_05480</name>
</gene>
<organism evidence="1 2">
    <name type="scientific">Sphingobium algorifonticola</name>
    <dbReference type="NCBI Taxonomy" id="2008318"/>
    <lineage>
        <taxon>Bacteria</taxon>
        <taxon>Pseudomonadati</taxon>
        <taxon>Pseudomonadota</taxon>
        <taxon>Alphaproteobacteria</taxon>
        <taxon>Sphingomonadales</taxon>
        <taxon>Sphingomonadaceae</taxon>
        <taxon>Sphingobium</taxon>
    </lineage>
</organism>
<sequence>MKNVTIALDDETHRLARIRAAELGTSLSALVKDYLTGLVRDDPPQEVRAMPMQYSAPPQDQARAAPPTDGPPWLVDGQWVYTRDGKPRQPGALRGMIGWTEDFAETPDWLLDAFEGKDTELPWPDVPTKT</sequence>
<dbReference type="Proteomes" id="UP000282977">
    <property type="component" value="Unassembled WGS sequence"/>
</dbReference>
<evidence type="ECO:0000313" key="2">
    <source>
        <dbReference type="Proteomes" id="UP000282977"/>
    </source>
</evidence>
<keyword evidence="2" id="KW-1185">Reference proteome</keyword>